<sequence length="32" mass="3658">MLDGRDMPTRNLQKRLSGSNTYRSASSSSERR</sequence>
<gene>
    <name evidence="2" type="ORF">L916_16562</name>
</gene>
<organism evidence="2">
    <name type="scientific">Phytophthora nicotianae</name>
    <name type="common">Potato buckeye rot agent</name>
    <name type="synonym">Phytophthora parasitica</name>
    <dbReference type="NCBI Taxonomy" id="4792"/>
    <lineage>
        <taxon>Eukaryota</taxon>
        <taxon>Sar</taxon>
        <taxon>Stramenopiles</taxon>
        <taxon>Oomycota</taxon>
        <taxon>Peronosporomycetes</taxon>
        <taxon>Peronosporales</taxon>
        <taxon>Peronosporaceae</taxon>
        <taxon>Phytophthora</taxon>
    </lineage>
</organism>
<evidence type="ECO:0000313" key="2">
    <source>
        <dbReference type="EMBL" id="ETL30470.1"/>
    </source>
</evidence>
<reference evidence="2" key="1">
    <citation type="submission" date="2013-11" db="EMBL/GenBank/DDBJ databases">
        <title>The Genome Sequence of Phytophthora parasitica CJ05E6.</title>
        <authorList>
            <consortium name="The Broad Institute Genomics Platform"/>
            <person name="Russ C."/>
            <person name="Tyler B."/>
            <person name="Panabieres F."/>
            <person name="Shan W."/>
            <person name="Tripathy S."/>
            <person name="Grunwald N."/>
            <person name="Machado M."/>
            <person name="Johnson C.S."/>
            <person name="Arredondo F."/>
            <person name="Hong C."/>
            <person name="Coffey M."/>
            <person name="Young S.K."/>
            <person name="Zeng Q."/>
            <person name="Gargeya S."/>
            <person name="Fitzgerald M."/>
            <person name="Abouelleil A."/>
            <person name="Alvarado L."/>
            <person name="Chapman S.B."/>
            <person name="Gainer-Dewar J."/>
            <person name="Goldberg J."/>
            <person name="Griggs A."/>
            <person name="Gujja S."/>
            <person name="Hansen M."/>
            <person name="Howarth C."/>
            <person name="Imamovic A."/>
            <person name="Ireland A."/>
            <person name="Larimer J."/>
            <person name="McCowan C."/>
            <person name="Murphy C."/>
            <person name="Pearson M."/>
            <person name="Poon T.W."/>
            <person name="Priest M."/>
            <person name="Roberts A."/>
            <person name="Saif S."/>
            <person name="Shea T."/>
            <person name="Sykes S."/>
            <person name="Wortman J."/>
            <person name="Nusbaum C."/>
            <person name="Birren B."/>
        </authorList>
    </citation>
    <scope>NUCLEOTIDE SEQUENCE [LARGE SCALE GENOMIC DNA]</scope>
    <source>
        <strain evidence="2">CJ05E6</strain>
    </source>
</reference>
<evidence type="ECO:0000256" key="1">
    <source>
        <dbReference type="SAM" id="MobiDB-lite"/>
    </source>
</evidence>
<protein>
    <submittedName>
        <fullName evidence="2">Uncharacterized protein</fullName>
    </submittedName>
</protein>
<dbReference type="AlphaFoldDB" id="W2I8M8"/>
<feature type="compositionally biased region" description="Polar residues" evidence="1">
    <location>
        <begin position="10"/>
        <end position="32"/>
    </location>
</feature>
<proteinExistence type="predicted"/>
<dbReference type="Proteomes" id="UP000053864">
    <property type="component" value="Unassembled WGS sequence"/>
</dbReference>
<feature type="region of interest" description="Disordered" evidence="1">
    <location>
        <begin position="1"/>
        <end position="32"/>
    </location>
</feature>
<dbReference type="EMBL" id="KI675283">
    <property type="protein sequence ID" value="ETL30470.1"/>
    <property type="molecule type" value="Genomic_DNA"/>
</dbReference>
<accession>W2I8M8</accession>
<name>W2I8M8_PHYNI</name>